<dbReference type="EMBL" id="JAZAVJ010000508">
    <property type="protein sequence ID" value="KAK7394070.1"/>
    <property type="molecule type" value="Genomic_DNA"/>
</dbReference>
<dbReference type="Proteomes" id="UP001498476">
    <property type="component" value="Unassembled WGS sequence"/>
</dbReference>
<evidence type="ECO:0000313" key="4">
    <source>
        <dbReference type="Proteomes" id="UP001498476"/>
    </source>
</evidence>
<evidence type="ECO:0000256" key="1">
    <source>
        <dbReference type="SAM" id="MobiDB-lite"/>
    </source>
</evidence>
<gene>
    <name evidence="3" type="ORF">QQX98_013150</name>
</gene>
<reference evidence="3 4" key="1">
    <citation type="journal article" date="2025" name="Microbiol. Resour. Announc.">
        <title>Draft genome sequences for Neonectria magnoliae and Neonectria punicea, canker pathogens of Liriodendron tulipifera and Acer saccharum in West Virginia.</title>
        <authorList>
            <person name="Petronek H.M."/>
            <person name="Kasson M.T."/>
            <person name="Metheny A.M."/>
            <person name="Stauder C.M."/>
            <person name="Lovett B."/>
            <person name="Lynch S.C."/>
            <person name="Garnas J.R."/>
            <person name="Kasson L.R."/>
            <person name="Stajich J.E."/>
        </authorList>
    </citation>
    <scope>NUCLEOTIDE SEQUENCE [LARGE SCALE GENOMIC DNA]</scope>
    <source>
        <strain evidence="3 4">NRRL 64653</strain>
    </source>
</reference>
<feature type="region of interest" description="Disordered" evidence="1">
    <location>
        <begin position="164"/>
        <end position="208"/>
    </location>
</feature>
<evidence type="ECO:0000313" key="3">
    <source>
        <dbReference type="EMBL" id="KAK7394070.1"/>
    </source>
</evidence>
<keyword evidence="4" id="KW-1185">Reference proteome</keyword>
<proteinExistence type="predicted"/>
<dbReference type="Pfam" id="PF05551">
    <property type="entry name" value="zf-His_Me_endon"/>
    <property type="match status" value="1"/>
</dbReference>
<evidence type="ECO:0000259" key="2">
    <source>
        <dbReference type="Pfam" id="PF05551"/>
    </source>
</evidence>
<dbReference type="SUPFAM" id="SSF54060">
    <property type="entry name" value="His-Me finger endonucleases"/>
    <property type="match status" value="1"/>
</dbReference>
<dbReference type="InterPro" id="IPR044930">
    <property type="entry name" value="Homing_endonuclease_His-Me"/>
</dbReference>
<dbReference type="Gene3D" id="3.90.75.10">
    <property type="entry name" value="Homing Intron 3 (I-ppo) Encoded Endonuclease, Chain A"/>
    <property type="match status" value="1"/>
</dbReference>
<organism evidence="3 4">
    <name type="scientific">Neonectria punicea</name>
    <dbReference type="NCBI Taxonomy" id="979145"/>
    <lineage>
        <taxon>Eukaryota</taxon>
        <taxon>Fungi</taxon>
        <taxon>Dikarya</taxon>
        <taxon>Ascomycota</taxon>
        <taxon>Pezizomycotina</taxon>
        <taxon>Sordariomycetes</taxon>
        <taxon>Hypocreomycetidae</taxon>
        <taxon>Hypocreales</taxon>
        <taxon>Nectriaceae</taxon>
        <taxon>Neonectria</taxon>
    </lineage>
</organism>
<protein>
    <recommendedName>
        <fullName evidence="2">Zinc-binding loop region of homing endonuclease domain-containing protein</fullName>
    </recommendedName>
</protein>
<name>A0ABR1GH75_9HYPO</name>
<dbReference type="InterPro" id="IPR008704">
    <property type="entry name" value="Endonuclease_Zinc-binding_loop"/>
</dbReference>
<accession>A0ABR1GH75</accession>
<feature type="domain" description="Zinc-binding loop region of homing endonuclease" evidence="2">
    <location>
        <begin position="38"/>
        <end position="149"/>
    </location>
</feature>
<feature type="compositionally biased region" description="Low complexity" evidence="1">
    <location>
        <begin position="169"/>
        <end position="193"/>
    </location>
</feature>
<comment type="caution">
    <text evidence="3">The sequence shown here is derived from an EMBL/GenBank/DDBJ whole genome shotgun (WGS) entry which is preliminary data.</text>
</comment>
<sequence>MSRAVLDIMTEVGPARARELVRRKNNDNDRDLDPITGCWLSKSSANRDGYCQITTLKSSQPGRRGQRPVAFLLHKVSFVAHNNRNPAAGAHVSHLCDNRRCFNPEHLVDESPQLNNGRKNCIGPVFYSDHGNFVFSACPPSHSPPCIRPPRTDVHCCLSLKESDPQGWRSRQSSLASGSSRASRQSSGVSRQSTASTTVPRDHQGMMANEQAGRVGSPALERYGQTSSVYSGAAALEEAIENGDFNAMVDIAYNFLS</sequence>
<dbReference type="InterPro" id="IPR044925">
    <property type="entry name" value="His-Me_finger_sf"/>
</dbReference>